<dbReference type="PANTHER" id="PTHR11091">
    <property type="entry name" value="OXIDOREDUCTASE-RELATED"/>
    <property type="match status" value="1"/>
</dbReference>
<accession>A0ABR7RGH3</accession>
<dbReference type="Proteomes" id="UP000626026">
    <property type="component" value="Unassembled WGS sequence"/>
</dbReference>
<dbReference type="InterPro" id="IPR043143">
    <property type="entry name" value="Mal/L-sulf/L-lact_DH-like_NADP"/>
</dbReference>
<sequence length="358" mass="38259">MSTASPPRPLLRPAAALTRLAADLFAAVGMQRDKAESVARLLVLTDMMGRHTHGLAQCGSYLDQVAKGLMAKSGEPEVLQDRGSTLVWDGGYLPGLWLVEQALHTGFTRLPAHGVVTFAIRRSHHIGCLAALARMATERGYFAFLASSGPHSRIVAPYGGKEALFSPNPFAVGFPATQFPVLVDISASITTVSMTREKAAAGTQFDQPWLMDSEGRPTRDPTVMERETDKGSLLLLGGQEYGHKGFGLALMVEALTQGLSGHGRRDAPKQWGASVYLQLIDPEAFAGREAFMAQMDFLADQCHANAPIDPARPVRLPGEQAAGNIARAEADGVPLSPPAVASLRDWAGRLKVDASILD</sequence>
<dbReference type="RefSeq" id="WP_187782655.1">
    <property type="nucleotide sequence ID" value="NZ_JACTVA010000002.1"/>
</dbReference>
<reference evidence="3 4" key="1">
    <citation type="journal article" date="2013" name="Int. J. Syst. Evol. Microbiol.">
        <title>Roseomonas aerophila sp. nov., isolated from air.</title>
        <authorList>
            <person name="Kim S.J."/>
            <person name="Weon H.Y."/>
            <person name="Ahn J.H."/>
            <person name="Hong S.B."/>
            <person name="Seok S.J."/>
            <person name="Whang K.S."/>
            <person name="Kwon S.W."/>
        </authorList>
    </citation>
    <scope>NUCLEOTIDE SEQUENCE [LARGE SCALE GENOMIC DNA]</scope>
    <source>
        <strain evidence="3 4">NBRC 108923</strain>
    </source>
</reference>
<dbReference type="Pfam" id="PF02615">
    <property type="entry name" value="Ldh_2"/>
    <property type="match status" value="1"/>
</dbReference>
<keyword evidence="4" id="KW-1185">Reference proteome</keyword>
<organism evidence="3 4">
    <name type="scientific">Teichococcus aerophilus</name>
    <dbReference type="NCBI Taxonomy" id="1224513"/>
    <lineage>
        <taxon>Bacteria</taxon>
        <taxon>Pseudomonadati</taxon>
        <taxon>Pseudomonadota</taxon>
        <taxon>Alphaproteobacteria</taxon>
        <taxon>Acetobacterales</taxon>
        <taxon>Roseomonadaceae</taxon>
        <taxon>Roseomonas</taxon>
    </lineage>
</organism>
<name>A0ABR7RGH3_9PROT</name>
<evidence type="ECO:0000313" key="4">
    <source>
        <dbReference type="Proteomes" id="UP000626026"/>
    </source>
</evidence>
<dbReference type="InterPro" id="IPR043144">
    <property type="entry name" value="Mal/L-sulf/L-lact_DH-like_ah"/>
</dbReference>
<comment type="caution">
    <text evidence="3">The sequence shown here is derived from an EMBL/GenBank/DDBJ whole genome shotgun (WGS) entry which is preliminary data.</text>
</comment>
<dbReference type="EMBL" id="JACTVA010000002">
    <property type="protein sequence ID" value="MBC9205473.1"/>
    <property type="molecule type" value="Genomic_DNA"/>
</dbReference>
<dbReference type="InterPro" id="IPR036111">
    <property type="entry name" value="Mal/L-sulfo/L-lacto_DH-like_sf"/>
</dbReference>
<evidence type="ECO:0000313" key="3">
    <source>
        <dbReference type="EMBL" id="MBC9205473.1"/>
    </source>
</evidence>
<comment type="similarity">
    <text evidence="1">Belongs to the LDH2/MDH2 oxidoreductase family.</text>
</comment>
<keyword evidence="2" id="KW-0560">Oxidoreductase</keyword>
<evidence type="ECO:0000256" key="1">
    <source>
        <dbReference type="ARBA" id="ARBA00006056"/>
    </source>
</evidence>
<evidence type="ECO:0000256" key="2">
    <source>
        <dbReference type="ARBA" id="ARBA00023002"/>
    </source>
</evidence>
<dbReference type="PANTHER" id="PTHR11091:SF0">
    <property type="entry name" value="MALATE DEHYDROGENASE"/>
    <property type="match status" value="1"/>
</dbReference>
<dbReference type="SUPFAM" id="SSF89733">
    <property type="entry name" value="L-sulfolactate dehydrogenase-like"/>
    <property type="match status" value="1"/>
</dbReference>
<dbReference type="Gene3D" id="3.30.1370.60">
    <property type="entry name" value="Hypothetical oxidoreductase yiak, domain 2"/>
    <property type="match status" value="1"/>
</dbReference>
<proteinExistence type="inferred from homology"/>
<dbReference type="InterPro" id="IPR003767">
    <property type="entry name" value="Malate/L-lactate_DH-like"/>
</dbReference>
<dbReference type="Gene3D" id="1.10.1530.10">
    <property type="match status" value="1"/>
</dbReference>
<gene>
    <name evidence="3" type="ORF">IBL26_01390</name>
</gene>
<protein>
    <submittedName>
        <fullName evidence="3">Ldh family oxidoreductase</fullName>
    </submittedName>
</protein>